<dbReference type="EMBL" id="QMEY01000032">
    <property type="protein sequence ID" value="RBQ14524.1"/>
    <property type="molecule type" value="Genomic_DNA"/>
</dbReference>
<evidence type="ECO:0000256" key="1">
    <source>
        <dbReference type="SAM" id="MobiDB-lite"/>
    </source>
</evidence>
<feature type="compositionally biased region" description="Low complexity" evidence="1">
    <location>
        <begin position="1"/>
        <end position="14"/>
    </location>
</feature>
<sequence length="73" mass="7605">MDAADLSSADLSSATWKKSSYSADGGGNCVEIAGNISGVVGVRDSKNPTGPTLRFTPDEWRTFLTGIKNGQTP</sequence>
<feature type="domain" description="DUF397" evidence="2">
    <location>
        <begin position="14"/>
        <end position="68"/>
    </location>
</feature>
<dbReference type="AlphaFoldDB" id="A0A366LMH6"/>
<keyword evidence="4" id="KW-1185">Reference proteome</keyword>
<accession>A0A366LMH6</accession>
<dbReference type="OrthoDB" id="3542928at2"/>
<dbReference type="Pfam" id="PF04149">
    <property type="entry name" value="DUF397"/>
    <property type="match status" value="1"/>
</dbReference>
<feature type="region of interest" description="Disordered" evidence="1">
    <location>
        <begin position="1"/>
        <end position="23"/>
    </location>
</feature>
<dbReference type="Proteomes" id="UP000253303">
    <property type="component" value="Unassembled WGS sequence"/>
</dbReference>
<gene>
    <name evidence="3" type="ORF">DP939_40390</name>
</gene>
<comment type="caution">
    <text evidence="3">The sequence shown here is derived from an EMBL/GenBank/DDBJ whole genome shotgun (WGS) entry which is preliminary data.</text>
</comment>
<reference evidence="3 4" key="1">
    <citation type="submission" date="2018-06" db="EMBL/GenBank/DDBJ databases">
        <title>Sphaerisporangium craniellae sp. nov., isolated from a marine sponge in the South China Sea.</title>
        <authorList>
            <person name="Li L."/>
        </authorList>
    </citation>
    <scope>NUCLEOTIDE SEQUENCE [LARGE SCALE GENOMIC DNA]</scope>
    <source>
        <strain evidence="3 4">LHW63015</strain>
    </source>
</reference>
<organism evidence="3 4">
    <name type="scientific">Spongiactinospora rosea</name>
    <dbReference type="NCBI Taxonomy" id="2248750"/>
    <lineage>
        <taxon>Bacteria</taxon>
        <taxon>Bacillati</taxon>
        <taxon>Actinomycetota</taxon>
        <taxon>Actinomycetes</taxon>
        <taxon>Streptosporangiales</taxon>
        <taxon>Streptosporangiaceae</taxon>
        <taxon>Spongiactinospora</taxon>
    </lineage>
</organism>
<protein>
    <submittedName>
        <fullName evidence="3">DUF397 domain-containing protein</fullName>
    </submittedName>
</protein>
<evidence type="ECO:0000259" key="2">
    <source>
        <dbReference type="Pfam" id="PF04149"/>
    </source>
</evidence>
<dbReference type="InterPro" id="IPR007278">
    <property type="entry name" value="DUF397"/>
</dbReference>
<name>A0A366LMH6_9ACTN</name>
<evidence type="ECO:0000313" key="3">
    <source>
        <dbReference type="EMBL" id="RBQ14524.1"/>
    </source>
</evidence>
<proteinExistence type="predicted"/>
<evidence type="ECO:0000313" key="4">
    <source>
        <dbReference type="Proteomes" id="UP000253303"/>
    </source>
</evidence>